<sequence>MNDRSDPDDVVLSPHERLALRRIEAELSADRRLTRRMRHHMSRRLRRPVSRRWLPLSTAALLSASVFLVVMGVRTSDPAVLWCFAALWPFTLLQGFRLLCRASKEGADQEERGTPWR</sequence>
<gene>
    <name evidence="2" type="ORF">RQC66_24095</name>
</gene>
<dbReference type="InterPro" id="IPR021401">
    <property type="entry name" value="DUF3040"/>
</dbReference>
<proteinExistence type="predicted"/>
<evidence type="ECO:0000313" key="2">
    <source>
        <dbReference type="EMBL" id="MDT7843807.1"/>
    </source>
</evidence>
<comment type="caution">
    <text evidence="2">The sequence shown here is derived from an EMBL/GenBank/DDBJ whole genome shotgun (WGS) entry which is preliminary data.</text>
</comment>
<feature type="transmembrane region" description="Helical" evidence="1">
    <location>
        <begin position="79"/>
        <end position="100"/>
    </location>
</feature>
<reference evidence="3" key="1">
    <citation type="submission" date="2023-07" db="EMBL/GenBank/DDBJ databases">
        <title>Draft genome sequence of the endophytic actinobacterium Streptomyces justiciae WPN32, a potential antibiotic producer.</title>
        <authorList>
            <person name="Yasawong M."/>
            <person name="Pana W."/>
            <person name="Ganta P."/>
            <person name="Santapan N."/>
            <person name="Songngamsuk T."/>
            <person name="Phatcharaharikarn M."/>
            <person name="Kerdtoob S."/>
            <person name="Nantapong N."/>
        </authorList>
    </citation>
    <scope>NUCLEOTIDE SEQUENCE [LARGE SCALE GENOMIC DNA]</scope>
    <source>
        <strain evidence="3">WPN32</strain>
    </source>
</reference>
<dbReference type="Pfam" id="PF11239">
    <property type="entry name" value="DUF3040"/>
    <property type="match status" value="1"/>
</dbReference>
<organism evidence="2 3">
    <name type="scientific">Streptomyces justiciae</name>
    <dbReference type="NCBI Taxonomy" id="2780140"/>
    <lineage>
        <taxon>Bacteria</taxon>
        <taxon>Bacillati</taxon>
        <taxon>Actinomycetota</taxon>
        <taxon>Actinomycetes</taxon>
        <taxon>Kitasatosporales</taxon>
        <taxon>Streptomycetaceae</taxon>
        <taxon>Streptomyces</taxon>
    </lineage>
</organism>
<feature type="transmembrane region" description="Helical" evidence="1">
    <location>
        <begin position="53"/>
        <end position="73"/>
    </location>
</feature>
<evidence type="ECO:0000256" key="1">
    <source>
        <dbReference type="SAM" id="Phobius"/>
    </source>
</evidence>
<keyword evidence="1" id="KW-1133">Transmembrane helix</keyword>
<accession>A0ABU3LX41</accession>
<keyword evidence="1" id="KW-0812">Transmembrane</keyword>
<dbReference type="EMBL" id="JAVTLL010000016">
    <property type="protein sequence ID" value="MDT7843807.1"/>
    <property type="molecule type" value="Genomic_DNA"/>
</dbReference>
<name>A0ABU3LX41_9ACTN</name>
<dbReference type="Proteomes" id="UP001257948">
    <property type="component" value="Unassembled WGS sequence"/>
</dbReference>
<keyword evidence="1" id="KW-0472">Membrane</keyword>
<keyword evidence="3" id="KW-1185">Reference proteome</keyword>
<protein>
    <submittedName>
        <fullName evidence="2">DUF3040 domain-containing protein</fullName>
    </submittedName>
</protein>
<dbReference type="RefSeq" id="WP_314203307.1">
    <property type="nucleotide sequence ID" value="NZ_JAVTLL010000016.1"/>
</dbReference>
<evidence type="ECO:0000313" key="3">
    <source>
        <dbReference type="Proteomes" id="UP001257948"/>
    </source>
</evidence>